<evidence type="ECO:0000256" key="1">
    <source>
        <dbReference type="SAM" id="MobiDB-lite"/>
    </source>
</evidence>
<accession>A0AAD6VGZ6</accession>
<evidence type="ECO:0000313" key="3">
    <source>
        <dbReference type="Proteomes" id="UP001219525"/>
    </source>
</evidence>
<feature type="compositionally biased region" description="Gly residues" evidence="1">
    <location>
        <begin position="23"/>
        <end position="33"/>
    </location>
</feature>
<organism evidence="2 3">
    <name type="scientific">Mycena pura</name>
    <dbReference type="NCBI Taxonomy" id="153505"/>
    <lineage>
        <taxon>Eukaryota</taxon>
        <taxon>Fungi</taxon>
        <taxon>Dikarya</taxon>
        <taxon>Basidiomycota</taxon>
        <taxon>Agaricomycotina</taxon>
        <taxon>Agaricomycetes</taxon>
        <taxon>Agaricomycetidae</taxon>
        <taxon>Agaricales</taxon>
        <taxon>Marasmiineae</taxon>
        <taxon>Mycenaceae</taxon>
        <taxon>Mycena</taxon>
    </lineage>
</organism>
<sequence length="244" mass="25787">MSIGGAELGGEQVPYRGQRLEGTCGGQKAGGPRGDVTETWEPSAGFSTRGTVQTEGAVQGAGATSRRGKNDVRLPGTVCSGHTPGDHVGNVTEIWEPSAGIGTQQWEALSKSTQRAGRHAHIGEHAEVHTAGSMQRAQAPCKTHGRRAEHTGGVQNTRAACRTHGQRANGAERAGSEQRARDGAGGVAKTWELSKLSRHRGATSAAPPPTDSEFRHASDQRLRLHLVTAARFVTIAHRHSARRL</sequence>
<feature type="region of interest" description="Disordered" evidence="1">
    <location>
        <begin position="126"/>
        <end position="217"/>
    </location>
</feature>
<feature type="region of interest" description="Disordered" evidence="1">
    <location>
        <begin position="1"/>
        <end position="85"/>
    </location>
</feature>
<dbReference type="EMBL" id="JARJCW010000031">
    <property type="protein sequence ID" value="KAJ7209301.1"/>
    <property type="molecule type" value="Genomic_DNA"/>
</dbReference>
<evidence type="ECO:0000313" key="2">
    <source>
        <dbReference type="EMBL" id="KAJ7209301.1"/>
    </source>
</evidence>
<comment type="caution">
    <text evidence="2">The sequence shown here is derived from an EMBL/GenBank/DDBJ whole genome shotgun (WGS) entry which is preliminary data.</text>
</comment>
<feature type="compositionally biased region" description="Polar residues" evidence="1">
    <location>
        <begin position="45"/>
        <end position="56"/>
    </location>
</feature>
<dbReference type="Proteomes" id="UP001219525">
    <property type="component" value="Unassembled WGS sequence"/>
</dbReference>
<gene>
    <name evidence="2" type="ORF">GGX14DRAFT_632626</name>
</gene>
<dbReference type="AlphaFoldDB" id="A0AAD6VGZ6"/>
<reference evidence="2" key="1">
    <citation type="submission" date="2023-03" db="EMBL/GenBank/DDBJ databases">
        <title>Massive genome expansion in bonnet fungi (Mycena s.s.) driven by repeated elements and novel gene families across ecological guilds.</title>
        <authorList>
            <consortium name="Lawrence Berkeley National Laboratory"/>
            <person name="Harder C.B."/>
            <person name="Miyauchi S."/>
            <person name="Viragh M."/>
            <person name="Kuo A."/>
            <person name="Thoen E."/>
            <person name="Andreopoulos B."/>
            <person name="Lu D."/>
            <person name="Skrede I."/>
            <person name="Drula E."/>
            <person name="Henrissat B."/>
            <person name="Morin E."/>
            <person name="Kohler A."/>
            <person name="Barry K."/>
            <person name="LaButti K."/>
            <person name="Morin E."/>
            <person name="Salamov A."/>
            <person name="Lipzen A."/>
            <person name="Mereny Z."/>
            <person name="Hegedus B."/>
            <person name="Baldrian P."/>
            <person name="Stursova M."/>
            <person name="Weitz H."/>
            <person name="Taylor A."/>
            <person name="Grigoriev I.V."/>
            <person name="Nagy L.G."/>
            <person name="Martin F."/>
            <person name="Kauserud H."/>
        </authorList>
    </citation>
    <scope>NUCLEOTIDE SEQUENCE</scope>
    <source>
        <strain evidence="2">9144</strain>
    </source>
</reference>
<proteinExistence type="predicted"/>
<name>A0AAD6VGZ6_9AGAR</name>
<protein>
    <submittedName>
        <fullName evidence="2">Uncharacterized protein</fullName>
    </submittedName>
</protein>
<keyword evidence="3" id="KW-1185">Reference proteome</keyword>